<keyword evidence="2" id="KW-1185">Reference proteome</keyword>
<dbReference type="OrthoDB" id="3268838at2759"/>
<organism evidence="1 2">
    <name type="scientific">Piloderma croceum (strain F 1598)</name>
    <dbReference type="NCBI Taxonomy" id="765440"/>
    <lineage>
        <taxon>Eukaryota</taxon>
        <taxon>Fungi</taxon>
        <taxon>Dikarya</taxon>
        <taxon>Basidiomycota</taxon>
        <taxon>Agaricomycotina</taxon>
        <taxon>Agaricomycetes</taxon>
        <taxon>Agaricomycetidae</taxon>
        <taxon>Atheliales</taxon>
        <taxon>Atheliaceae</taxon>
        <taxon>Piloderma</taxon>
    </lineage>
</organism>
<gene>
    <name evidence="1" type="ORF">PILCRDRAFT_84268</name>
</gene>
<protein>
    <submittedName>
        <fullName evidence="1">Uncharacterized protein</fullName>
    </submittedName>
</protein>
<name>A0A0C3GHK0_PILCF</name>
<accession>A0A0C3GHK0</accession>
<dbReference type="InParanoid" id="A0A0C3GHK0"/>
<reference evidence="1 2" key="1">
    <citation type="submission" date="2014-04" db="EMBL/GenBank/DDBJ databases">
        <authorList>
            <consortium name="DOE Joint Genome Institute"/>
            <person name="Kuo A."/>
            <person name="Tarkka M."/>
            <person name="Buscot F."/>
            <person name="Kohler A."/>
            <person name="Nagy L.G."/>
            <person name="Floudas D."/>
            <person name="Copeland A."/>
            <person name="Barry K.W."/>
            <person name="Cichocki N."/>
            <person name="Veneault-Fourrey C."/>
            <person name="LaButti K."/>
            <person name="Lindquist E.A."/>
            <person name="Lipzen A."/>
            <person name="Lundell T."/>
            <person name="Morin E."/>
            <person name="Murat C."/>
            <person name="Sun H."/>
            <person name="Tunlid A."/>
            <person name="Henrissat B."/>
            <person name="Grigoriev I.V."/>
            <person name="Hibbett D.S."/>
            <person name="Martin F."/>
            <person name="Nordberg H.P."/>
            <person name="Cantor M.N."/>
            <person name="Hua S.X."/>
        </authorList>
    </citation>
    <scope>NUCLEOTIDE SEQUENCE [LARGE SCALE GENOMIC DNA]</scope>
    <source>
        <strain evidence="1 2">F 1598</strain>
    </source>
</reference>
<evidence type="ECO:0000313" key="1">
    <source>
        <dbReference type="EMBL" id="KIM90111.1"/>
    </source>
</evidence>
<proteinExistence type="predicted"/>
<dbReference type="HOGENOM" id="CLU_702288_0_0_1"/>
<sequence>MCEGHKGKPILRVLGLWADATALQEAEGNWPDNHPAAKGLVYQLGPKDPHEVLRCHKNIRPVFSADDTHPNGPYALPLDALELKGLHYTSSALLFDFGQAWLEVNFLLHTSTQLFSKEVWVNSICKMEKSSRPFKVAMAIEFDDHVLAFLSKDLIFQGTWARTKDTFKKYPEIGEDLNGFIENVLEKLIRPAYRDGLLAPTLEQRKSYMRWLHVYARDRTWMPDRMGELLAYYNYKIDFLSKQHQSWSRAETTDLYDVFEPTYLREALELPHQNFGPLIFGKEEWVTMGAHVQRTYLRPSFYKPLTSRQPAFMRIKVESVKNRDNHLFSHLISGNDMAIGPLEYYGNAFIYKAAGGYKKVAVAKKDPMIPEHYSVQLAKGKARKELGLDHGKK</sequence>
<dbReference type="AlphaFoldDB" id="A0A0C3GHK0"/>
<reference evidence="2" key="2">
    <citation type="submission" date="2015-01" db="EMBL/GenBank/DDBJ databases">
        <title>Evolutionary Origins and Diversification of the Mycorrhizal Mutualists.</title>
        <authorList>
            <consortium name="DOE Joint Genome Institute"/>
            <consortium name="Mycorrhizal Genomics Consortium"/>
            <person name="Kohler A."/>
            <person name="Kuo A."/>
            <person name="Nagy L.G."/>
            <person name="Floudas D."/>
            <person name="Copeland A."/>
            <person name="Barry K.W."/>
            <person name="Cichocki N."/>
            <person name="Veneault-Fourrey C."/>
            <person name="LaButti K."/>
            <person name="Lindquist E.A."/>
            <person name="Lipzen A."/>
            <person name="Lundell T."/>
            <person name="Morin E."/>
            <person name="Murat C."/>
            <person name="Riley R."/>
            <person name="Ohm R."/>
            <person name="Sun H."/>
            <person name="Tunlid A."/>
            <person name="Henrissat B."/>
            <person name="Grigoriev I.V."/>
            <person name="Hibbett D.S."/>
            <person name="Martin F."/>
        </authorList>
    </citation>
    <scope>NUCLEOTIDE SEQUENCE [LARGE SCALE GENOMIC DNA]</scope>
    <source>
        <strain evidence="2">F 1598</strain>
    </source>
</reference>
<dbReference type="Proteomes" id="UP000054166">
    <property type="component" value="Unassembled WGS sequence"/>
</dbReference>
<dbReference type="EMBL" id="KN832973">
    <property type="protein sequence ID" value="KIM90111.1"/>
    <property type="molecule type" value="Genomic_DNA"/>
</dbReference>
<evidence type="ECO:0000313" key="2">
    <source>
        <dbReference type="Proteomes" id="UP000054166"/>
    </source>
</evidence>